<proteinExistence type="predicted"/>
<protein>
    <submittedName>
        <fullName evidence="1">Uncharacterized protein</fullName>
    </submittedName>
</protein>
<organism evidence="1 2">
    <name type="scientific">Allokutzneria multivorans</name>
    <dbReference type="NCBI Taxonomy" id="1142134"/>
    <lineage>
        <taxon>Bacteria</taxon>
        <taxon>Bacillati</taxon>
        <taxon>Actinomycetota</taxon>
        <taxon>Actinomycetes</taxon>
        <taxon>Pseudonocardiales</taxon>
        <taxon>Pseudonocardiaceae</taxon>
        <taxon>Allokutzneria</taxon>
    </lineage>
</organism>
<accession>A0ABP7T7R3</accession>
<dbReference type="Proteomes" id="UP001501747">
    <property type="component" value="Unassembled WGS sequence"/>
</dbReference>
<evidence type="ECO:0000313" key="2">
    <source>
        <dbReference type="Proteomes" id="UP001501747"/>
    </source>
</evidence>
<comment type="caution">
    <text evidence="1">The sequence shown here is derived from an EMBL/GenBank/DDBJ whole genome shotgun (WGS) entry which is preliminary data.</text>
</comment>
<keyword evidence="2" id="KW-1185">Reference proteome</keyword>
<dbReference type="EMBL" id="BAABAL010000018">
    <property type="protein sequence ID" value="GAA4022205.1"/>
    <property type="molecule type" value="Genomic_DNA"/>
</dbReference>
<name>A0ABP7T7R3_9PSEU</name>
<sequence>MRFSWLAAHYPGRPVEQLWFALDRDARGDWWFDAYFLGRVRLSGGSEHVARFASWLLKPAVDEAYERSFVLVDDEPDPGRPISWLAPGATEPARVSDTVLTVEVMIGRDEDGGPEYLMLQPSGRAPQQGFAFQICAELVWEPMDRASVERAAVALLDSSAGPA</sequence>
<reference evidence="2" key="1">
    <citation type="journal article" date="2019" name="Int. J. Syst. Evol. Microbiol.">
        <title>The Global Catalogue of Microorganisms (GCM) 10K type strain sequencing project: providing services to taxonomists for standard genome sequencing and annotation.</title>
        <authorList>
            <consortium name="The Broad Institute Genomics Platform"/>
            <consortium name="The Broad Institute Genome Sequencing Center for Infectious Disease"/>
            <person name="Wu L."/>
            <person name="Ma J."/>
        </authorList>
    </citation>
    <scope>NUCLEOTIDE SEQUENCE [LARGE SCALE GENOMIC DNA]</scope>
    <source>
        <strain evidence="2">JCM 17342</strain>
    </source>
</reference>
<dbReference type="RefSeq" id="WP_344880065.1">
    <property type="nucleotide sequence ID" value="NZ_BAABAL010000018.1"/>
</dbReference>
<evidence type="ECO:0000313" key="1">
    <source>
        <dbReference type="EMBL" id="GAA4022205.1"/>
    </source>
</evidence>
<gene>
    <name evidence="1" type="ORF">GCM10022247_53010</name>
</gene>